<comment type="caution">
    <text evidence="1">The sequence shown here is derived from an EMBL/GenBank/DDBJ whole genome shotgun (WGS) entry which is preliminary data.</text>
</comment>
<organism evidence="1">
    <name type="scientific">marine sediment metagenome</name>
    <dbReference type="NCBI Taxonomy" id="412755"/>
    <lineage>
        <taxon>unclassified sequences</taxon>
        <taxon>metagenomes</taxon>
        <taxon>ecological metagenomes</taxon>
    </lineage>
</organism>
<reference evidence="1" key="1">
    <citation type="journal article" date="2015" name="Nature">
        <title>Complex archaea that bridge the gap between prokaryotes and eukaryotes.</title>
        <authorList>
            <person name="Spang A."/>
            <person name="Saw J.H."/>
            <person name="Jorgensen S.L."/>
            <person name="Zaremba-Niedzwiedzka K."/>
            <person name="Martijn J."/>
            <person name="Lind A.E."/>
            <person name="van Eijk R."/>
            <person name="Schleper C."/>
            <person name="Guy L."/>
            <person name="Ettema T.J."/>
        </authorList>
    </citation>
    <scope>NUCLEOTIDE SEQUENCE</scope>
</reference>
<dbReference type="EMBL" id="LAZR01000125">
    <property type="protein sequence ID" value="KKN88877.1"/>
    <property type="molecule type" value="Genomic_DNA"/>
</dbReference>
<proteinExistence type="predicted"/>
<sequence>MTTGKRLKEQWHKGTDKYEEGKTLTDIFAHEVENPKMAWYVDYYTEDPGRYRVRYLAVSPRNTIFMTNENKDERDPADLESSQWGGADVAEWFSPDGSNVEHRWVFLFQHASGEVYGIHCEANRVFAFGPASLSLPMVNLWEEYVEHGILGPVQACSKISESKLFGIIEDPNVQGQLVKAGLLQEYLGALAALLDE</sequence>
<evidence type="ECO:0000313" key="1">
    <source>
        <dbReference type="EMBL" id="KKN88877.1"/>
    </source>
</evidence>
<dbReference type="AlphaFoldDB" id="A0A0F9UN06"/>
<protein>
    <submittedName>
        <fullName evidence="1">Uncharacterized protein</fullName>
    </submittedName>
</protein>
<name>A0A0F9UN06_9ZZZZ</name>
<accession>A0A0F9UN06</accession>
<gene>
    <name evidence="1" type="ORF">LCGC14_0244840</name>
</gene>